<keyword evidence="2" id="KW-1185">Reference proteome</keyword>
<name>A0ABD3RSG8_9LAMI</name>
<dbReference type="Proteomes" id="UP001634393">
    <property type="component" value="Unassembled WGS sequence"/>
</dbReference>
<organism evidence="1 2">
    <name type="scientific">Penstemon smallii</name>
    <dbReference type="NCBI Taxonomy" id="265156"/>
    <lineage>
        <taxon>Eukaryota</taxon>
        <taxon>Viridiplantae</taxon>
        <taxon>Streptophyta</taxon>
        <taxon>Embryophyta</taxon>
        <taxon>Tracheophyta</taxon>
        <taxon>Spermatophyta</taxon>
        <taxon>Magnoliopsida</taxon>
        <taxon>eudicotyledons</taxon>
        <taxon>Gunneridae</taxon>
        <taxon>Pentapetalae</taxon>
        <taxon>asterids</taxon>
        <taxon>lamiids</taxon>
        <taxon>Lamiales</taxon>
        <taxon>Plantaginaceae</taxon>
        <taxon>Cheloneae</taxon>
        <taxon>Penstemon</taxon>
    </lineage>
</organism>
<accession>A0ABD3RSG8</accession>
<comment type="caution">
    <text evidence="1">The sequence shown here is derived from an EMBL/GenBank/DDBJ whole genome shotgun (WGS) entry which is preliminary data.</text>
</comment>
<evidence type="ECO:0000313" key="2">
    <source>
        <dbReference type="Proteomes" id="UP001634393"/>
    </source>
</evidence>
<dbReference type="EMBL" id="JBJXBP010000008">
    <property type="protein sequence ID" value="KAL3813596.1"/>
    <property type="molecule type" value="Genomic_DNA"/>
</dbReference>
<gene>
    <name evidence="1" type="ORF">ACJIZ3_014864</name>
</gene>
<dbReference type="AlphaFoldDB" id="A0ABD3RSG8"/>
<proteinExistence type="predicted"/>
<sequence>MSQHIGASSNKKPCDIYGCCVDCHVDLDNGNNRTYPCFRCTYATKLKTQFNNLIDDLMCEYSNGEFQMYINSFPSNMCIFEKFEIVMQFLQVSYKAGVQPKTLMYFMKSKTRNLELCKQKHSQRIYQNISKLEIIN</sequence>
<evidence type="ECO:0000313" key="1">
    <source>
        <dbReference type="EMBL" id="KAL3813596.1"/>
    </source>
</evidence>
<reference evidence="1 2" key="1">
    <citation type="submission" date="2024-12" db="EMBL/GenBank/DDBJ databases">
        <title>The unique morphological basis and parallel evolutionary history of personate flowers in Penstemon.</title>
        <authorList>
            <person name="Depatie T.H."/>
            <person name="Wessinger C.A."/>
        </authorList>
    </citation>
    <scope>NUCLEOTIDE SEQUENCE [LARGE SCALE GENOMIC DNA]</scope>
    <source>
        <strain evidence="1">WTNN_2</strain>
        <tissue evidence="1">Leaf</tissue>
    </source>
</reference>
<protein>
    <submittedName>
        <fullName evidence="1">Uncharacterized protein</fullName>
    </submittedName>
</protein>